<dbReference type="RefSeq" id="XP_002674702.1">
    <property type="nucleotide sequence ID" value="XM_002674656.1"/>
</dbReference>
<organism evidence="2">
    <name type="scientific">Naegleria gruberi</name>
    <name type="common">Amoeba</name>
    <dbReference type="NCBI Taxonomy" id="5762"/>
    <lineage>
        <taxon>Eukaryota</taxon>
        <taxon>Discoba</taxon>
        <taxon>Heterolobosea</taxon>
        <taxon>Tetramitia</taxon>
        <taxon>Eutetramitia</taxon>
        <taxon>Vahlkampfiidae</taxon>
        <taxon>Naegleria</taxon>
    </lineage>
</organism>
<evidence type="ECO:0000313" key="2">
    <source>
        <dbReference type="Proteomes" id="UP000006671"/>
    </source>
</evidence>
<dbReference type="OrthoDB" id="10417861at2759"/>
<sequence length="157" mass="18078">MPLTAEEKSSIREKFRYKVDTTSVQFYDKIIKTDTVRPDLKIEIDGRKFIFDSKHYNSKSVRKSPLIGKVIMGSDESKVKKNEVSIYEVVKLYRDIHAFRAEGGGLVLSPTTILSYSAKLLMEELNLITIKMTNRRSSPNTIKNEIREFITTDHSTK</sequence>
<evidence type="ECO:0000313" key="1">
    <source>
        <dbReference type="EMBL" id="EFC41958.1"/>
    </source>
</evidence>
<accession>D2VMB4</accession>
<dbReference type="KEGG" id="ngr:NAEGRDRAFT_70075"/>
<gene>
    <name evidence="1" type="ORF">NAEGRDRAFT_70075</name>
</gene>
<dbReference type="Proteomes" id="UP000006671">
    <property type="component" value="Unassembled WGS sequence"/>
</dbReference>
<dbReference type="AlphaFoldDB" id="D2VMB4"/>
<protein>
    <submittedName>
        <fullName evidence="1">Predicted protein</fullName>
    </submittedName>
</protein>
<dbReference type="EMBL" id="GG738882">
    <property type="protein sequence ID" value="EFC41958.1"/>
    <property type="molecule type" value="Genomic_DNA"/>
</dbReference>
<keyword evidence="2" id="KW-1185">Reference proteome</keyword>
<dbReference type="GeneID" id="8851656"/>
<proteinExistence type="predicted"/>
<reference evidence="1 2" key="1">
    <citation type="journal article" date="2010" name="Cell">
        <title>The genome of Naegleria gruberi illuminates early eukaryotic versatility.</title>
        <authorList>
            <person name="Fritz-Laylin L.K."/>
            <person name="Prochnik S.E."/>
            <person name="Ginger M.L."/>
            <person name="Dacks J.B."/>
            <person name="Carpenter M.L."/>
            <person name="Field M.C."/>
            <person name="Kuo A."/>
            <person name="Paredez A."/>
            <person name="Chapman J."/>
            <person name="Pham J."/>
            <person name="Shu S."/>
            <person name="Neupane R."/>
            <person name="Cipriano M."/>
            <person name="Mancuso J."/>
            <person name="Tu H."/>
            <person name="Salamov A."/>
            <person name="Lindquist E."/>
            <person name="Shapiro H."/>
            <person name="Lucas S."/>
            <person name="Grigoriev I.V."/>
            <person name="Cande W.Z."/>
            <person name="Fulton C."/>
            <person name="Rokhsar D.S."/>
            <person name="Dawson S.C."/>
        </authorList>
    </citation>
    <scope>NUCLEOTIDE SEQUENCE [LARGE SCALE GENOMIC DNA]</scope>
    <source>
        <strain evidence="1 2">NEG-M</strain>
    </source>
</reference>
<dbReference type="InParanoid" id="D2VMB4"/>
<dbReference type="VEuPathDB" id="AmoebaDB:NAEGRDRAFT_70075"/>
<name>D2VMB4_NAEGR</name>